<protein>
    <submittedName>
        <fullName evidence="1">Uncharacterized protein</fullName>
    </submittedName>
</protein>
<evidence type="ECO:0000313" key="1">
    <source>
        <dbReference type="EMBL" id="KAJ1680081.1"/>
    </source>
</evidence>
<gene>
    <name evidence="1" type="ORF">EV182_000719</name>
</gene>
<keyword evidence="2" id="KW-1185">Reference proteome</keyword>
<name>A0ACC1HXN4_9FUNG</name>
<dbReference type="EMBL" id="JAMZIH010000053">
    <property type="protein sequence ID" value="KAJ1680081.1"/>
    <property type="molecule type" value="Genomic_DNA"/>
</dbReference>
<organism evidence="1 2">
    <name type="scientific">Spiromyces aspiralis</name>
    <dbReference type="NCBI Taxonomy" id="68401"/>
    <lineage>
        <taxon>Eukaryota</taxon>
        <taxon>Fungi</taxon>
        <taxon>Fungi incertae sedis</taxon>
        <taxon>Zoopagomycota</taxon>
        <taxon>Kickxellomycotina</taxon>
        <taxon>Kickxellomycetes</taxon>
        <taxon>Kickxellales</taxon>
        <taxon>Kickxellaceae</taxon>
        <taxon>Spiromyces</taxon>
    </lineage>
</organism>
<dbReference type="Proteomes" id="UP001145114">
    <property type="component" value="Unassembled WGS sequence"/>
</dbReference>
<accession>A0ACC1HXN4</accession>
<comment type="caution">
    <text evidence="1">The sequence shown here is derived from an EMBL/GenBank/DDBJ whole genome shotgun (WGS) entry which is preliminary data.</text>
</comment>
<evidence type="ECO:0000313" key="2">
    <source>
        <dbReference type="Proteomes" id="UP001145114"/>
    </source>
</evidence>
<sequence>MSTHHTLLEGYDGMCFDRRGSSPLVPYVTSAPPSAHYQTLLDGSPDEIAQQLSLIGITLSKRTPSGKALTKCTRPPNSFILYRSDKARELAALHPEFSQSDISRRVSLMWKSESEEVKAKYRQYQDVVKQRYQALINQHGCGGEAVSTLFYTRNRNRQRKGRAHHQLSCSDGASVPDEVSSPHDATKRPMNTFIRYRNHVMDRLSRAGFFFNQTELSKISSKLWERELPCVRERFRQEYLDEKQKFDATSATLTCNSSAMSLSPSPSYSSFEGNLAISTPHRYYGSISSVPHSAPPNPASIGRHYSLPSLQLKDPSSPPARFHPYSTAIKNSPIRQYHLDASPLTLYATSPGLSLEKYCLSSSSNTGFSKPCNSQRLASTQLSPIHIPSLCGDKRRRLDSQPGSVDFMLCSPLSPTTPVAL</sequence>
<proteinExistence type="predicted"/>
<reference evidence="1" key="1">
    <citation type="submission" date="2022-06" db="EMBL/GenBank/DDBJ databases">
        <title>Phylogenomic reconstructions and comparative analyses of Kickxellomycotina fungi.</title>
        <authorList>
            <person name="Reynolds N.K."/>
            <person name="Stajich J.E."/>
            <person name="Barry K."/>
            <person name="Grigoriev I.V."/>
            <person name="Crous P."/>
            <person name="Smith M.E."/>
        </authorList>
    </citation>
    <scope>NUCLEOTIDE SEQUENCE</scope>
    <source>
        <strain evidence="1">RSA 2271</strain>
    </source>
</reference>